<feature type="region of interest" description="Disordered" evidence="1">
    <location>
        <begin position="33"/>
        <end position="66"/>
    </location>
</feature>
<dbReference type="Proteomes" id="UP000324222">
    <property type="component" value="Unassembled WGS sequence"/>
</dbReference>
<sequence>MQPLGSTPQGVVLTLQFSGRPIKAQLAGCTLKEHERLRRTQHRSVSGRETSTAPFRRRYPRGEKGWAGLKPSLKLLNQGQGTKSALCAKNMGRGGGSKCDSKLWKWGAKGSNMEKVREEGKVGENQLYPH</sequence>
<protein>
    <submittedName>
        <fullName evidence="2">Uncharacterized protein</fullName>
    </submittedName>
</protein>
<evidence type="ECO:0000313" key="2">
    <source>
        <dbReference type="EMBL" id="MPC58681.1"/>
    </source>
</evidence>
<accession>A0A5B7GFB0</accession>
<proteinExistence type="predicted"/>
<evidence type="ECO:0000313" key="3">
    <source>
        <dbReference type="Proteomes" id="UP000324222"/>
    </source>
</evidence>
<reference evidence="2 3" key="1">
    <citation type="submission" date="2019-05" db="EMBL/GenBank/DDBJ databases">
        <title>Another draft genome of Portunus trituberculatus and its Hox gene families provides insights of decapod evolution.</title>
        <authorList>
            <person name="Jeong J.-H."/>
            <person name="Song I."/>
            <person name="Kim S."/>
            <person name="Choi T."/>
            <person name="Kim D."/>
            <person name="Ryu S."/>
            <person name="Kim W."/>
        </authorList>
    </citation>
    <scope>NUCLEOTIDE SEQUENCE [LARGE SCALE GENOMIC DNA]</scope>
    <source>
        <tissue evidence="2">Muscle</tissue>
    </source>
</reference>
<dbReference type="AlphaFoldDB" id="A0A5B7GFB0"/>
<organism evidence="2 3">
    <name type="scientific">Portunus trituberculatus</name>
    <name type="common">Swimming crab</name>
    <name type="synonym">Neptunus trituberculatus</name>
    <dbReference type="NCBI Taxonomy" id="210409"/>
    <lineage>
        <taxon>Eukaryota</taxon>
        <taxon>Metazoa</taxon>
        <taxon>Ecdysozoa</taxon>
        <taxon>Arthropoda</taxon>
        <taxon>Crustacea</taxon>
        <taxon>Multicrustacea</taxon>
        <taxon>Malacostraca</taxon>
        <taxon>Eumalacostraca</taxon>
        <taxon>Eucarida</taxon>
        <taxon>Decapoda</taxon>
        <taxon>Pleocyemata</taxon>
        <taxon>Brachyura</taxon>
        <taxon>Eubrachyura</taxon>
        <taxon>Portunoidea</taxon>
        <taxon>Portunidae</taxon>
        <taxon>Portuninae</taxon>
        <taxon>Portunus</taxon>
    </lineage>
</organism>
<feature type="compositionally biased region" description="Polar residues" evidence="1">
    <location>
        <begin position="43"/>
        <end position="53"/>
    </location>
</feature>
<comment type="caution">
    <text evidence="2">The sequence shown here is derived from an EMBL/GenBank/DDBJ whole genome shotgun (WGS) entry which is preliminary data.</text>
</comment>
<name>A0A5B7GFB0_PORTR</name>
<evidence type="ECO:0000256" key="1">
    <source>
        <dbReference type="SAM" id="MobiDB-lite"/>
    </source>
</evidence>
<dbReference type="EMBL" id="VSRR010015897">
    <property type="protein sequence ID" value="MPC58681.1"/>
    <property type="molecule type" value="Genomic_DNA"/>
</dbReference>
<gene>
    <name evidence="2" type="ORF">E2C01_052688</name>
</gene>
<keyword evidence="3" id="KW-1185">Reference proteome</keyword>